<feature type="compositionally biased region" description="Basic and acidic residues" evidence="5">
    <location>
        <begin position="264"/>
        <end position="277"/>
    </location>
</feature>
<keyword evidence="7" id="KW-0732">Signal</keyword>
<evidence type="ECO:0000256" key="1">
    <source>
        <dbReference type="ARBA" id="ARBA00004167"/>
    </source>
</evidence>
<evidence type="ECO:0000256" key="4">
    <source>
        <dbReference type="ARBA" id="ARBA00023136"/>
    </source>
</evidence>
<organism evidence="8 9">
    <name type="scientific">Aspergillus pseudoustus</name>
    <dbReference type="NCBI Taxonomy" id="1810923"/>
    <lineage>
        <taxon>Eukaryota</taxon>
        <taxon>Fungi</taxon>
        <taxon>Dikarya</taxon>
        <taxon>Ascomycota</taxon>
        <taxon>Pezizomycotina</taxon>
        <taxon>Eurotiomycetes</taxon>
        <taxon>Eurotiomycetidae</taxon>
        <taxon>Eurotiales</taxon>
        <taxon>Aspergillaceae</taxon>
        <taxon>Aspergillus</taxon>
        <taxon>Aspergillus subgen. Nidulantes</taxon>
    </lineage>
</organism>
<keyword evidence="4 6" id="KW-0472">Membrane</keyword>
<feature type="region of interest" description="Disordered" evidence="5">
    <location>
        <begin position="157"/>
        <end position="205"/>
    </location>
</feature>
<dbReference type="InterPro" id="IPR051694">
    <property type="entry name" value="Immunoregulatory_rcpt-like"/>
</dbReference>
<evidence type="ECO:0000313" key="8">
    <source>
        <dbReference type="EMBL" id="KAL2834812.1"/>
    </source>
</evidence>
<keyword evidence="2 6" id="KW-0812">Transmembrane</keyword>
<reference evidence="8 9" key="1">
    <citation type="submission" date="2024-07" db="EMBL/GenBank/DDBJ databases">
        <title>Section-level genome sequencing and comparative genomics of Aspergillus sections Usti and Cavernicolus.</title>
        <authorList>
            <consortium name="Lawrence Berkeley National Laboratory"/>
            <person name="Nybo J.L."/>
            <person name="Vesth T.C."/>
            <person name="Theobald S."/>
            <person name="Frisvad J.C."/>
            <person name="Larsen T.O."/>
            <person name="Kjaerboelling I."/>
            <person name="Rothschild-Mancinelli K."/>
            <person name="Lyhne E.K."/>
            <person name="Kogle M.E."/>
            <person name="Barry K."/>
            <person name="Clum A."/>
            <person name="Na H."/>
            <person name="Ledsgaard L."/>
            <person name="Lin J."/>
            <person name="Lipzen A."/>
            <person name="Kuo A."/>
            <person name="Riley R."/>
            <person name="Mondo S."/>
            <person name="Labutti K."/>
            <person name="Haridas S."/>
            <person name="Pangalinan J."/>
            <person name="Salamov A.A."/>
            <person name="Simmons B.A."/>
            <person name="Magnuson J.K."/>
            <person name="Chen J."/>
            <person name="Drula E."/>
            <person name="Henrissat B."/>
            <person name="Wiebenga A."/>
            <person name="Lubbers R.J."/>
            <person name="Gomes A.C."/>
            <person name="Makela M.R."/>
            <person name="Stajich J."/>
            <person name="Grigoriev I.V."/>
            <person name="Mortensen U.H."/>
            <person name="De Vries R.P."/>
            <person name="Baker S.E."/>
            <person name="Andersen M.R."/>
        </authorList>
    </citation>
    <scope>NUCLEOTIDE SEQUENCE [LARGE SCALE GENOMIC DNA]</scope>
    <source>
        <strain evidence="8 9">CBS 123904</strain>
    </source>
</reference>
<feature type="transmembrane region" description="Helical" evidence="6">
    <location>
        <begin position="207"/>
        <end position="229"/>
    </location>
</feature>
<dbReference type="Proteomes" id="UP001610446">
    <property type="component" value="Unassembled WGS sequence"/>
</dbReference>
<keyword evidence="3 6" id="KW-1133">Transmembrane helix</keyword>
<evidence type="ECO:0000313" key="9">
    <source>
        <dbReference type="Proteomes" id="UP001610446"/>
    </source>
</evidence>
<feature type="chain" id="PRO_5046067679" description="Mid2 domain-containing protein" evidence="7">
    <location>
        <begin position="23"/>
        <end position="277"/>
    </location>
</feature>
<evidence type="ECO:0000256" key="7">
    <source>
        <dbReference type="SAM" id="SignalP"/>
    </source>
</evidence>
<protein>
    <recommendedName>
        <fullName evidence="10">Mid2 domain-containing protein</fullName>
    </recommendedName>
</protein>
<comment type="caution">
    <text evidence="8">The sequence shown here is derived from an EMBL/GenBank/DDBJ whole genome shotgun (WGS) entry which is preliminary data.</text>
</comment>
<evidence type="ECO:0000256" key="5">
    <source>
        <dbReference type="SAM" id="MobiDB-lite"/>
    </source>
</evidence>
<evidence type="ECO:0000256" key="6">
    <source>
        <dbReference type="SAM" id="Phobius"/>
    </source>
</evidence>
<gene>
    <name evidence="8" type="ORF">BJY01DRAFT_259393</name>
</gene>
<evidence type="ECO:0000256" key="3">
    <source>
        <dbReference type="ARBA" id="ARBA00022989"/>
    </source>
</evidence>
<evidence type="ECO:0000256" key="2">
    <source>
        <dbReference type="ARBA" id="ARBA00022692"/>
    </source>
</evidence>
<dbReference type="EMBL" id="JBFXLU010000212">
    <property type="protein sequence ID" value="KAL2834812.1"/>
    <property type="molecule type" value="Genomic_DNA"/>
</dbReference>
<accession>A0ABR4J4S1</accession>
<dbReference type="PANTHER" id="PTHR15549">
    <property type="entry name" value="PAIRED IMMUNOGLOBULIN-LIKE TYPE 2 RECEPTOR"/>
    <property type="match status" value="1"/>
</dbReference>
<keyword evidence="9" id="KW-1185">Reference proteome</keyword>
<name>A0ABR4J4S1_9EURO</name>
<evidence type="ECO:0008006" key="10">
    <source>
        <dbReference type="Google" id="ProtNLM"/>
    </source>
</evidence>
<dbReference type="CDD" id="cd12087">
    <property type="entry name" value="TM_EGFR-like"/>
    <property type="match status" value="1"/>
</dbReference>
<comment type="subcellular location">
    <subcellularLocation>
        <location evidence="1">Membrane</location>
        <topology evidence="1">Single-pass membrane protein</topology>
    </subcellularLocation>
</comment>
<feature type="compositionally biased region" description="Low complexity" evidence="5">
    <location>
        <begin position="157"/>
        <end position="190"/>
    </location>
</feature>
<feature type="signal peptide" evidence="7">
    <location>
        <begin position="1"/>
        <end position="22"/>
    </location>
</feature>
<proteinExistence type="predicted"/>
<sequence length="277" mass="28877">MRRHLLAIALSALSLLLLLVSAQEDVTCYKPDGTSHTFDGTVICNSVEGSVSMCCGLNDICLQNGMCKVKVDEDAGVNATYWRDGCSISSWPDVGCLKVCTGDNQIDELGNASMTPCDGTDYSETWCCGTTTDCCGTDAEITVPANIYVASTSASTSTSTSTSISTNTSSTTSNVESTPTESAASHTHTSSSDESHSSSGLSGGSKAGIGVGVAAGVIALVGALSFFVLRRRRRNAATPPEISLYQPVQSQKAAGTPDLQAPVVHEKPADKQHTRYE</sequence>
<feature type="region of interest" description="Disordered" evidence="5">
    <location>
        <begin position="240"/>
        <end position="277"/>
    </location>
</feature>